<reference evidence="1" key="1">
    <citation type="journal article" date="2012" name="Nature">
        <title>The tomato genome sequence provides insights into fleshy fruit evolution.</title>
        <authorList>
            <consortium name="Tomato Genome Consortium"/>
        </authorList>
    </citation>
    <scope>NUCLEOTIDE SEQUENCE [LARGE SCALE GENOMIC DNA]</scope>
    <source>
        <strain evidence="1">cv. Heinz 1706</strain>
    </source>
</reference>
<keyword evidence="2" id="KW-1185">Reference proteome</keyword>
<sequence length="103" mass="11992">MILICRKHFGGGPSWIVRDCSQFDNDGVTLLLWLDNLDMVHTTPDFFILESSIPSLGLSTNRLGNFRYAKFMMQKSELIWFVLLVRPIQTKYLQIHVRTSMDL</sequence>
<organism evidence="1">
    <name type="scientific">Solanum lycopersicum</name>
    <name type="common">Tomato</name>
    <name type="synonym">Lycopersicon esculentum</name>
    <dbReference type="NCBI Taxonomy" id="4081"/>
    <lineage>
        <taxon>Eukaryota</taxon>
        <taxon>Viridiplantae</taxon>
        <taxon>Streptophyta</taxon>
        <taxon>Embryophyta</taxon>
        <taxon>Tracheophyta</taxon>
        <taxon>Spermatophyta</taxon>
        <taxon>Magnoliopsida</taxon>
        <taxon>eudicotyledons</taxon>
        <taxon>Gunneridae</taxon>
        <taxon>Pentapetalae</taxon>
        <taxon>asterids</taxon>
        <taxon>lamiids</taxon>
        <taxon>Solanales</taxon>
        <taxon>Solanaceae</taxon>
        <taxon>Solanoideae</taxon>
        <taxon>Solaneae</taxon>
        <taxon>Solanum</taxon>
        <taxon>Solanum subgen. Lycopersicon</taxon>
    </lineage>
</organism>
<dbReference type="InParanoid" id="A0A3Q7GCX5"/>
<evidence type="ECO:0000313" key="2">
    <source>
        <dbReference type="Proteomes" id="UP000004994"/>
    </source>
</evidence>
<name>A0A3Q7GCX5_SOLLC</name>
<accession>A0A3Q7GCX5</accession>
<dbReference type="EnsemblPlants" id="Solyc05g013390.1.1">
    <property type="protein sequence ID" value="Solyc05g013390.1.1.1"/>
    <property type="gene ID" value="Solyc05g013390.1"/>
</dbReference>
<dbReference type="AlphaFoldDB" id="A0A3Q7GCX5"/>
<dbReference type="Gramene" id="Solyc05g013390.1.1">
    <property type="protein sequence ID" value="Solyc05g013390.1.1.1"/>
    <property type="gene ID" value="Solyc05g013390.1"/>
</dbReference>
<protein>
    <submittedName>
        <fullName evidence="1">Uncharacterized protein</fullName>
    </submittedName>
</protein>
<evidence type="ECO:0000313" key="1">
    <source>
        <dbReference type="EnsemblPlants" id="Solyc05g013390.1.1.1"/>
    </source>
</evidence>
<proteinExistence type="predicted"/>
<reference evidence="1" key="2">
    <citation type="submission" date="2019-01" db="UniProtKB">
        <authorList>
            <consortium name="EnsemblPlants"/>
        </authorList>
    </citation>
    <scope>IDENTIFICATION</scope>
    <source>
        <strain evidence="1">cv. Heinz 1706</strain>
    </source>
</reference>
<dbReference type="PaxDb" id="4081-Solyc05g013390.1.1"/>
<dbReference type="Proteomes" id="UP000004994">
    <property type="component" value="Chromosome 5"/>
</dbReference>